<name>A0A7R9BPK1_9CRUS</name>
<evidence type="ECO:0000313" key="2">
    <source>
        <dbReference type="Proteomes" id="UP000678499"/>
    </source>
</evidence>
<dbReference type="Gene3D" id="3.10.100.10">
    <property type="entry name" value="Mannose-Binding Protein A, subunit A"/>
    <property type="match status" value="2"/>
</dbReference>
<dbReference type="Proteomes" id="UP000678499">
    <property type="component" value="Unassembled WGS sequence"/>
</dbReference>
<dbReference type="CDD" id="cd00037">
    <property type="entry name" value="CLECT"/>
    <property type="match status" value="2"/>
</dbReference>
<proteinExistence type="predicted"/>
<protein>
    <submittedName>
        <fullName evidence="1">Uncharacterized protein</fullName>
    </submittedName>
</protein>
<evidence type="ECO:0000313" key="1">
    <source>
        <dbReference type="EMBL" id="CAD7277805.1"/>
    </source>
</evidence>
<sequence length="406" mass="44964">MQMNFSKTECSGLCSVYTVDECHGFNYIPAPNPDAGQATCQLFLMDLTTTKTSNQTGASVYIRDMDASWIRTRYYDVDKKVYMFFIQGVIMFDQVSGYCQGLGGSLASLTSMTKFEFYQEALMGSWCFMGMFDTEITGVFTDAHGVKTRNTDPVEARYGDAEGYDGHCLVTWNSAELGMYRTGDHICAYTGPFICEFPRIRDWGCFEVPPKPSGAVYQNWNGKDYPIASGALVTSVCPAGSRFQTGAMSYSVTCGTDGYFIRPPRPNPFCTGGDGYTETTVDKTCYKIIEESIFPLEAEKYCATMGGSLLTYLPTRLQLFRDLFFPANSTNYGAHFYTGYTDLAIEGIYKDSKGNILPNCMGPMEPGGGTLENVVGFYFSRDGSSSSCYDGENLPFMRSVCKFSNC</sequence>
<dbReference type="EMBL" id="CAJPEX010001015">
    <property type="protein sequence ID" value="CAG0917957.1"/>
    <property type="molecule type" value="Genomic_DNA"/>
</dbReference>
<gene>
    <name evidence="1" type="ORF">NMOB1V02_LOCUS5528</name>
</gene>
<dbReference type="InterPro" id="IPR016187">
    <property type="entry name" value="CTDL_fold"/>
</dbReference>
<dbReference type="AlphaFoldDB" id="A0A7R9BPK1"/>
<dbReference type="SUPFAM" id="SSF56436">
    <property type="entry name" value="C-type lectin-like"/>
    <property type="match status" value="2"/>
</dbReference>
<dbReference type="EMBL" id="OA883052">
    <property type="protein sequence ID" value="CAD7277805.1"/>
    <property type="molecule type" value="Genomic_DNA"/>
</dbReference>
<keyword evidence="2" id="KW-1185">Reference proteome</keyword>
<organism evidence="1">
    <name type="scientific">Notodromas monacha</name>
    <dbReference type="NCBI Taxonomy" id="399045"/>
    <lineage>
        <taxon>Eukaryota</taxon>
        <taxon>Metazoa</taxon>
        <taxon>Ecdysozoa</taxon>
        <taxon>Arthropoda</taxon>
        <taxon>Crustacea</taxon>
        <taxon>Oligostraca</taxon>
        <taxon>Ostracoda</taxon>
        <taxon>Podocopa</taxon>
        <taxon>Podocopida</taxon>
        <taxon>Cypridocopina</taxon>
        <taxon>Cypridoidea</taxon>
        <taxon>Cyprididae</taxon>
        <taxon>Notodromas</taxon>
    </lineage>
</organism>
<dbReference type="InterPro" id="IPR016186">
    <property type="entry name" value="C-type_lectin-like/link_sf"/>
</dbReference>
<accession>A0A7R9BPK1</accession>
<reference evidence="1" key="1">
    <citation type="submission" date="2020-11" db="EMBL/GenBank/DDBJ databases">
        <authorList>
            <person name="Tran Van P."/>
        </authorList>
    </citation>
    <scope>NUCLEOTIDE SEQUENCE</scope>
</reference>